<gene>
    <name evidence="11" type="primary">nadD</name>
    <name evidence="13" type="ORF">SAMN02745728_00684</name>
</gene>
<dbReference type="GO" id="GO:0004515">
    <property type="term" value="F:nicotinate-nucleotide adenylyltransferase activity"/>
    <property type="evidence" value="ECO:0007669"/>
    <property type="project" value="UniProtKB-UniRule"/>
</dbReference>
<evidence type="ECO:0000256" key="3">
    <source>
        <dbReference type="ARBA" id="ARBA00009014"/>
    </source>
</evidence>
<evidence type="ECO:0000256" key="4">
    <source>
        <dbReference type="ARBA" id="ARBA00022642"/>
    </source>
</evidence>
<dbReference type="GO" id="GO:0009435">
    <property type="term" value="P:NAD+ biosynthetic process"/>
    <property type="evidence" value="ECO:0007669"/>
    <property type="project" value="UniProtKB-UniRule"/>
</dbReference>
<evidence type="ECO:0000256" key="2">
    <source>
        <dbReference type="ARBA" id="ARBA00005019"/>
    </source>
</evidence>
<dbReference type="GO" id="GO:0005524">
    <property type="term" value="F:ATP binding"/>
    <property type="evidence" value="ECO:0007669"/>
    <property type="project" value="UniProtKB-KW"/>
</dbReference>
<evidence type="ECO:0000313" key="14">
    <source>
        <dbReference type="Proteomes" id="UP000186469"/>
    </source>
</evidence>
<protein>
    <recommendedName>
        <fullName evidence="11">Probable nicotinate-nucleotide adenylyltransferase</fullName>
        <ecNumber evidence="11">2.7.7.18</ecNumber>
    </recommendedName>
    <alternativeName>
        <fullName evidence="11">Deamido-NAD(+) diphosphorylase</fullName>
    </alternativeName>
    <alternativeName>
        <fullName evidence="11">Deamido-NAD(+) pyrophosphorylase</fullName>
    </alternativeName>
    <alternativeName>
        <fullName evidence="11">Nicotinate mononucleotide adenylyltransferase</fullName>
        <shortName evidence="11">NaMN adenylyltransferase</shortName>
    </alternativeName>
</protein>
<evidence type="ECO:0000256" key="10">
    <source>
        <dbReference type="ARBA" id="ARBA00048721"/>
    </source>
</evidence>
<organism evidence="13 14">
    <name type="scientific">Desulfovibrio litoralis DSM 11393</name>
    <dbReference type="NCBI Taxonomy" id="1121455"/>
    <lineage>
        <taxon>Bacteria</taxon>
        <taxon>Pseudomonadati</taxon>
        <taxon>Thermodesulfobacteriota</taxon>
        <taxon>Desulfovibrionia</taxon>
        <taxon>Desulfovibrionales</taxon>
        <taxon>Desulfovibrionaceae</taxon>
        <taxon>Desulfovibrio</taxon>
    </lineage>
</organism>
<dbReference type="UniPathway" id="UPA00253">
    <property type="reaction ID" value="UER00332"/>
</dbReference>
<evidence type="ECO:0000259" key="12">
    <source>
        <dbReference type="Pfam" id="PF01467"/>
    </source>
</evidence>
<dbReference type="PANTHER" id="PTHR39321">
    <property type="entry name" value="NICOTINATE-NUCLEOTIDE ADENYLYLTRANSFERASE-RELATED"/>
    <property type="match status" value="1"/>
</dbReference>
<dbReference type="AlphaFoldDB" id="A0A1M7SBB0"/>
<evidence type="ECO:0000256" key="6">
    <source>
        <dbReference type="ARBA" id="ARBA00022695"/>
    </source>
</evidence>
<dbReference type="RefSeq" id="WP_072696375.1">
    <property type="nucleotide sequence ID" value="NZ_FRDI01000003.1"/>
</dbReference>
<dbReference type="HAMAP" id="MF_00244">
    <property type="entry name" value="NaMN_adenylyltr"/>
    <property type="match status" value="1"/>
</dbReference>
<evidence type="ECO:0000256" key="5">
    <source>
        <dbReference type="ARBA" id="ARBA00022679"/>
    </source>
</evidence>
<keyword evidence="7 11" id="KW-0547">Nucleotide-binding</keyword>
<comment type="function">
    <text evidence="1 11">Catalyzes the reversible adenylation of nicotinate mononucleotide (NaMN) to nicotinic acid adenine dinucleotide (NaAD).</text>
</comment>
<proteinExistence type="inferred from homology"/>
<comment type="catalytic activity">
    <reaction evidence="10 11">
        <text>nicotinate beta-D-ribonucleotide + ATP + H(+) = deamido-NAD(+) + diphosphate</text>
        <dbReference type="Rhea" id="RHEA:22860"/>
        <dbReference type="ChEBI" id="CHEBI:15378"/>
        <dbReference type="ChEBI" id="CHEBI:30616"/>
        <dbReference type="ChEBI" id="CHEBI:33019"/>
        <dbReference type="ChEBI" id="CHEBI:57502"/>
        <dbReference type="ChEBI" id="CHEBI:58437"/>
        <dbReference type="EC" id="2.7.7.18"/>
    </reaction>
</comment>
<evidence type="ECO:0000256" key="8">
    <source>
        <dbReference type="ARBA" id="ARBA00022840"/>
    </source>
</evidence>
<accession>A0A1M7SBB0</accession>
<evidence type="ECO:0000256" key="7">
    <source>
        <dbReference type="ARBA" id="ARBA00022741"/>
    </source>
</evidence>
<keyword evidence="9 11" id="KW-0520">NAD</keyword>
<dbReference type="EMBL" id="FRDI01000003">
    <property type="protein sequence ID" value="SHN55532.1"/>
    <property type="molecule type" value="Genomic_DNA"/>
</dbReference>
<comment type="similarity">
    <text evidence="3 11">Belongs to the NadD family.</text>
</comment>
<dbReference type="Proteomes" id="UP000186469">
    <property type="component" value="Unassembled WGS sequence"/>
</dbReference>
<keyword evidence="4 11" id="KW-0662">Pyridine nucleotide biosynthesis</keyword>
<dbReference type="STRING" id="1121455.SAMN02745728_00684"/>
<keyword evidence="14" id="KW-1185">Reference proteome</keyword>
<dbReference type="InterPro" id="IPR014729">
    <property type="entry name" value="Rossmann-like_a/b/a_fold"/>
</dbReference>
<evidence type="ECO:0000256" key="9">
    <source>
        <dbReference type="ARBA" id="ARBA00023027"/>
    </source>
</evidence>
<dbReference type="InterPro" id="IPR005248">
    <property type="entry name" value="NadD/NMNAT"/>
</dbReference>
<evidence type="ECO:0000256" key="1">
    <source>
        <dbReference type="ARBA" id="ARBA00002324"/>
    </source>
</evidence>
<comment type="pathway">
    <text evidence="2 11">Cofactor biosynthesis; NAD(+) biosynthesis; deamido-NAD(+) from nicotinate D-ribonucleotide: step 1/1.</text>
</comment>
<keyword evidence="6 11" id="KW-0548">Nucleotidyltransferase</keyword>
<dbReference type="InterPro" id="IPR004821">
    <property type="entry name" value="Cyt_trans-like"/>
</dbReference>
<dbReference type="OrthoDB" id="5295945at2"/>
<evidence type="ECO:0000256" key="11">
    <source>
        <dbReference type="HAMAP-Rule" id="MF_00244"/>
    </source>
</evidence>
<dbReference type="CDD" id="cd02165">
    <property type="entry name" value="NMNAT"/>
    <property type="match status" value="1"/>
</dbReference>
<dbReference type="SUPFAM" id="SSF52374">
    <property type="entry name" value="Nucleotidylyl transferase"/>
    <property type="match status" value="1"/>
</dbReference>
<dbReference type="EC" id="2.7.7.18" evidence="11"/>
<dbReference type="NCBIfam" id="TIGR00482">
    <property type="entry name" value="nicotinate (nicotinamide) nucleotide adenylyltransferase"/>
    <property type="match status" value="1"/>
</dbReference>
<evidence type="ECO:0000313" key="13">
    <source>
        <dbReference type="EMBL" id="SHN55532.1"/>
    </source>
</evidence>
<reference evidence="13 14" key="1">
    <citation type="submission" date="2016-12" db="EMBL/GenBank/DDBJ databases">
        <authorList>
            <person name="Song W.-J."/>
            <person name="Kurnit D.M."/>
        </authorList>
    </citation>
    <scope>NUCLEOTIDE SEQUENCE [LARGE SCALE GENOMIC DNA]</scope>
    <source>
        <strain evidence="13 14">DSM 11393</strain>
    </source>
</reference>
<dbReference type="Pfam" id="PF01467">
    <property type="entry name" value="CTP_transf_like"/>
    <property type="match status" value="1"/>
</dbReference>
<sequence length="242" mass="27953">MNPNNNKLVALLGGSFNPPHLGHLRLGLEILEILQPLRLDFLPVAHPAHKEAKELLPFELRYKMLETFCQYDSRIYINPLENKRREKSYTYKTLELYRKENPDVEPVFILGGEDYAQIQTWEEWERLPSLAHFIIISRATAKKECFINNSLRFWKGSKPIDLSSKQNVLGSGDSSLNVKADHAFKTQQGGEIWHLSLPRLDISATMLRKAWLENKKLFGLIHDNNLKLLQEHASLVAGRWIS</sequence>
<name>A0A1M7SBB0_9BACT</name>
<dbReference type="PANTHER" id="PTHR39321:SF3">
    <property type="entry name" value="PHOSPHOPANTETHEINE ADENYLYLTRANSFERASE"/>
    <property type="match status" value="1"/>
</dbReference>
<dbReference type="Gene3D" id="3.40.50.620">
    <property type="entry name" value="HUPs"/>
    <property type="match status" value="1"/>
</dbReference>
<keyword evidence="5 11" id="KW-0808">Transferase</keyword>
<feature type="domain" description="Cytidyltransferase-like" evidence="12">
    <location>
        <begin position="11"/>
        <end position="209"/>
    </location>
</feature>
<keyword evidence="8 11" id="KW-0067">ATP-binding</keyword>